<feature type="region of interest" description="Disordered" evidence="1">
    <location>
        <begin position="9"/>
        <end position="36"/>
    </location>
</feature>
<evidence type="ECO:0000313" key="3">
    <source>
        <dbReference type="Proteomes" id="UP001371224"/>
    </source>
</evidence>
<organism evidence="2 3">
    <name type="scientific">Microbacterium bandirmense</name>
    <dbReference type="NCBI Taxonomy" id="3122050"/>
    <lineage>
        <taxon>Bacteria</taxon>
        <taxon>Bacillati</taxon>
        <taxon>Actinomycetota</taxon>
        <taxon>Actinomycetes</taxon>
        <taxon>Micrococcales</taxon>
        <taxon>Microbacteriaceae</taxon>
        <taxon>Microbacterium</taxon>
    </lineage>
</organism>
<dbReference type="RefSeq" id="WP_337333627.1">
    <property type="nucleotide sequence ID" value="NZ_JBBDGM010000022.1"/>
</dbReference>
<keyword evidence="3" id="KW-1185">Reference proteome</keyword>
<protein>
    <submittedName>
        <fullName evidence="2">Uncharacterized protein</fullName>
    </submittedName>
</protein>
<comment type="caution">
    <text evidence="2">The sequence shown here is derived from an EMBL/GenBank/DDBJ whole genome shotgun (WGS) entry which is preliminary data.</text>
</comment>
<proteinExistence type="predicted"/>
<name>A0ABU8LG61_9MICO</name>
<gene>
    <name evidence="2" type="ORF">WDU99_16830</name>
</gene>
<sequence length="66" mass="7109">MVAVAFAVEPSVEMSDATGANPPHRRDGHFSRHSATRAADISLLETADLRQATDMSERSLHGGDFN</sequence>
<evidence type="ECO:0000256" key="1">
    <source>
        <dbReference type="SAM" id="MobiDB-lite"/>
    </source>
</evidence>
<reference evidence="2 3" key="1">
    <citation type="submission" date="2024-02" db="EMBL/GenBank/DDBJ databases">
        <authorList>
            <person name="Saticioglu I.B."/>
        </authorList>
    </citation>
    <scope>NUCLEOTIDE SEQUENCE [LARGE SCALE GENOMIC DNA]</scope>
    <source>
        <strain evidence="2 3">Mu-80</strain>
    </source>
</reference>
<accession>A0ABU8LG61</accession>
<dbReference type="EMBL" id="JBBDGM010000022">
    <property type="protein sequence ID" value="MEJ1089985.1"/>
    <property type="molecule type" value="Genomic_DNA"/>
</dbReference>
<dbReference type="Proteomes" id="UP001371224">
    <property type="component" value="Unassembled WGS sequence"/>
</dbReference>
<evidence type="ECO:0000313" key="2">
    <source>
        <dbReference type="EMBL" id="MEJ1089985.1"/>
    </source>
</evidence>